<sequence>MLCPVLKHKNDERLGASLLWVEAERAEIVQPGDEKARGDLISVCKYLTEIVKNMKPDSLKRCPVNSTRGNGHKLKYRKTLEQVIQRDCGVSILGDIKNRTVQHVLGDPALNKGNELLGVFSLKRRRLCGDLIAAFQYLTGAYRKDGEGLVRECNDRTRGNSFKLKKGRFRLDIRKKFFTVWVVRNWNRLSREVLDASSLEVFKARLDEVLSNLV</sequence>
<name>A0AAN7PKP9_MYCAM</name>
<gene>
    <name evidence="1" type="ORF">QYF61_023539</name>
</gene>
<comment type="caution">
    <text evidence="1">The sequence shown here is derived from an EMBL/GenBank/DDBJ whole genome shotgun (WGS) entry which is preliminary data.</text>
</comment>
<organism evidence="1 2">
    <name type="scientific">Mycteria americana</name>
    <name type="common">Wood stork</name>
    <dbReference type="NCBI Taxonomy" id="33587"/>
    <lineage>
        <taxon>Eukaryota</taxon>
        <taxon>Metazoa</taxon>
        <taxon>Chordata</taxon>
        <taxon>Craniata</taxon>
        <taxon>Vertebrata</taxon>
        <taxon>Euteleostomi</taxon>
        <taxon>Archelosauria</taxon>
        <taxon>Archosauria</taxon>
        <taxon>Dinosauria</taxon>
        <taxon>Saurischia</taxon>
        <taxon>Theropoda</taxon>
        <taxon>Coelurosauria</taxon>
        <taxon>Aves</taxon>
        <taxon>Neognathae</taxon>
        <taxon>Neoaves</taxon>
        <taxon>Aequornithes</taxon>
        <taxon>Ciconiiformes</taxon>
        <taxon>Ciconiidae</taxon>
        <taxon>Mycteria</taxon>
    </lineage>
</organism>
<keyword evidence="2" id="KW-1185">Reference proteome</keyword>
<proteinExistence type="predicted"/>
<dbReference type="EMBL" id="JAUNZN010000001">
    <property type="protein sequence ID" value="KAK4832492.1"/>
    <property type="molecule type" value="Genomic_DNA"/>
</dbReference>
<evidence type="ECO:0000313" key="1">
    <source>
        <dbReference type="EMBL" id="KAK4832492.1"/>
    </source>
</evidence>
<reference evidence="1 2" key="1">
    <citation type="journal article" date="2023" name="J. Hered.">
        <title>Chromosome-level genome of the wood stork (Mycteria americana) provides insight into avian chromosome evolution.</title>
        <authorList>
            <person name="Flamio R. Jr."/>
            <person name="Ramstad K.M."/>
        </authorList>
    </citation>
    <scope>NUCLEOTIDE SEQUENCE [LARGE SCALE GENOMIC DNA]</scope>
    <source>
        <strain evidence="1">JAX WOST 10</strain>
    </source>
</reference>
<dbReference type="Proteomes" id="UP001333110">
    <property type="component" value="Unassembled WGS sequence"/>
</dbReference>
<protein>
    <submittedName>
        <fullName evidence="1">Uncharacterized protein</fullName>
    </submittedName>
</protein>
<dbReference type="AlphaFoldDB" id="A0AAN7PKP9"/>
<accession>A0AAN7PKP9</accession>
<evidence type="ECO:0000313" key="2">
    <source>
        <dbReference type="Proteomes" id="UP001333110"/>
    </source>
</evidence>